<protein>
    <recommendedName>
        <fullName evidence="4">CCHC-type domain-containing protein</fullName>
    </recommendedName>
</protein>
<evidence type="ECO:0000259" key="4">
    <source>
        <dbReference type="PROSITE" id="PS50158"/>
    </source>
</evidence>
<dbReference type="GO" id="GO:0008270">
    <property type="term" value="F:zinc ion binding"/>
    <property type="evidence" value="ECO:0007669"/>
    <property type="project" value="UniProtKB-KW"/>
</dbReference>
<keyword evidence="2" id="KW-0175">Coiled coil</keyword>
<feature type="coiled-coil region" evidence="2">
    <location>
        <begin position="101"/>
        <end position="135"/>
    </location>
</feature>
<keyword evidence="1" id="KW-0862">Zinc</keyword>
<evidence type="ECO:0000313" key="6">
    <source>
        <dbReference type="Proteomes" id="UP001329430"/>
    </source>
</evidence>
<dbReference type="SUPFAM" id="SSF57756">
    <property type="entry name" value="Retrovirus zinc finger-like domains"/>
    <property type="match status" value="1"/>
</dbReference>
<dbReference type="Gene3D" id="4.10.60.10">
    <property type="entry name" value="Zinc finger, CCHC-type"/>
    <property type="match status" value="1"/>
</dbReference>
<dbReference type="EMBL" id="JAVRBK010000206">
    <property type="protein sequence ID" value="KAK5637734.1"/>
    <property type="molecule type" value="Genomic_DNA"/>
</dbReference>
<reference evidence="5 6" key="1">
    <citation type="journal article" date="2024" name="Insects">
        <title>An Improved Chromosome-Level Genome Assembly of the Firefly Pyrocoelia pectoralis.</title>
        <authorList>
            <person name="Fu X."/>
            <person name="Meyer-Rochow V.B."/>
            <person name="Ballantyne L."/>
            <person name="Zhu X."/>
        </authorList>
    </citation>
    <scope>NUCLEOTIDE SEQUENCE [LARGE SCALE GENOMIC DNA]</scope>
    <source>
        <strain evidence="5">XCY_ONT2</strain>
    </source>
</reference>
<proteinExistence type="predicted"/>
<gene>
    <name evidence="5" type="ORF">RI129_000083</name>
</gene>
<feature type="domain" description="CCHC-type" evidence="4">
    <location>
        <begin position="509"/>
        <end position="524"/>
    </location>
</feature>
<dbReference type="InterPro" id="IPR036875">
    <property type="entry name" value="Znf_CCHC_sf"/>
</dbReference>
<dbReference type="SMART" id="SM00343">
    <property type="entry name" value="ZnF_C2HC"/>
    <property type="match status" value="2"/>
</dbReference>
<feature type="region of interest" description="Disordered" evidence="3">
    <location>
        <begin position="209"/>
        <end position="322"/>
    </location>
</feature>
<dbReference type="Pfam" id="PF00098">
    <property type="entry name" value="zf-CCHC"/>
    <property type="match status" value="1"/>
</dbReference>
<name>A0AAN7UZD2_9COLE</name>
<dbReference type="InterPro" id="IPR001878">
    <property type="entry name" value="Znf_CCHC"/>
</dbReference>
<evidence type="ECO:0000256" key="2">
    <source>
        <dbReference type="SAM" id="Coils"/>
    </source>
</evidence>
<comment type="caution">
    <text evidence="5">The sequence shown here is derived from an EMBL/GenBank/DDBJ whole genome shotgun (WGS) entry which is preliminary data.</text>
</comment>
<keyword evidence="6" id="KW-1185">Reference proteome</keyword>
<dbReference type="GO" id="GO:0003676">
    <property type="term" value="F:nucleic acid binding"/>
    <property type="evidence" value="ECO:0007669"/>
    <property type="project" value="InterPro"/>
</dbReference>
<sequence>MSWCWQEFHQNWSGAGPKSGGKMRACIEGCSNRARIGRGKPCLEYKENGKTQSEGKRSLSISTSYRPTTNCYWVNVRDQNRDLNDRYERVKDKYGTMKVQYHEEAERCGKLQEGLDNLEREKANLIEKLLVGDTELREVRIKLRETDDKYGAMVKRYGELDARYEQERQTNDTLRITIMDLTAALQAKVNGTNEVATQTELRATGEKVGNWETNHRVPLQRINEQGQAEPEGPGTGQEREEGQGKPKTYALVATASGTTDPLTEQVGKVKTEVTPMEYRHRHTECTNVDEEQSWQSKTRRRTPRGNGTGDSPGSDNSDSDTKTWFTRTRRDAVLVKLNDQDDFEEYLRKLRTLDCKGMGLHVEGATKTARGDILLKLGNGDVPVETARKKIAAAIPDRAIIVLGNQATIEIRNLDAVSTGNEVLEAVAKAEPGSGGRLKNIRRIERGAQIAYVEINKNAAVRMAEVGHLRVGFTSCQIRIPPDRVRCSRCWAIGHLAASCSGTNRRRWCFNCGKQGHQARECSEEAFCFTCEASSAGSGAGHRAFTNGCPRTRCTYGGTRTRDT</sequence>
<dbReference type="PROSITE" id="PS50158">
    <property type="entry name" value="ZF_CCHC"/>
    <property type="match status" value="1"/>
</dbReference>
<organism evidence="5 6">
    <name type="scientific">Pyrocoelia pectoralis</name>
    <dbReference type="NCBI Taxonomy" id="417401"/>
    <lineage>
        <taxon>Eukaryota</taxon>
        <taxon>Metazoa</taxon>
        <taxon>Ecdysozoa</taxon>
        <taxon>Arthropoda</taxon>
        <taxon>Hexapoda</taxon>
        <taxon>Insecta</taxon>
        <taxon>Pterygota</taxon>
        <taxon>Neoptera</taxon>
        <taxon>Endopterygota</taxon>
        <taxon>Coleoptera</taxon>
        <taxon>Polyphaga</taxon>
        <taxon>Elateriformia</taxon>
        <taxon>Elateroidea</taxon>
        <taxon>Lampyridae</taxon>
        <taxon>Lampyrinae</taxon>
        <taxon>Pyrocoelia</taxon>
    </lineage>
</organism>
<dbReference type="Proteomes" id="UP001329430">
    <property type="component" value="Unassembled WGS sequence"/>
</dbReference>
<dbReference type="AlphaFoldDB" id="A0AAN7UZD2"/>
<evidence type="ECO:0000256" key="3">
    <source>
        <dbReference type="SAM" id="MobiDB-lite"/>
    </source>
</evidence>
<evidence type="ECO:0000256" key="1">
    <source>
        <dbReference type="PROSITE-ProRule" id="PRU00047"/>
    </source>
</evidence>
<accession>A0AAN7UZD2</accession>
<evidence type="ECO:0000313" key="5">
    <source>
        <dbReference type="EMBL" id="KAK5637734.1"/>
    </source>
</evidence>
<keyword evidence="1" id="KW-0479">Metal-binding</keyword>
<keyword evidence="1" id="KW-0863">Zinc-finger</keyword>